<evidence type="ECO:0000313" key="1">
    <source>
        <dbReference type="EMBL" id="GAA0674308.1"/>
    </source>
</evidence>
<gene>
    <name evidence="1" type="ORF">GCM10009102_27870</name>
</gene>
<dbReference type="Proteomes" id="UP001500238">
    <property type="component" value="Unassembled WGS sequence"/>
</dbReference>
<accession>A0ABN1HYT4</accession>
<name>A0ABN1HYT4_9SPHN</name>
<sequence length="148" mass="16197">MAIADDRVTTALSAVATVMRGARDPWWVIGSAAVALHGVVTDVADIDLLASAADAMDVVTRLGLAVDQRDPHPLFRSRIFAQWPRADRIVEIMGGLAIDERGIWQTVIPTTRVILGGVYVPDRADLMQILSRFGRAKDLERRRLLAAL</sequence>
<dbReference type="SUPFAM" id="SSF81301">
    <property type="entry name" value="Nucleotidyltransferase"/>
    <property type="match status" value="1"/>
</dbReference>
<dbReference type="EMBL" id="BAAAES010000009">
    <property type="protein sequence ID" value="GAA0674308.1"/>
    <property type="molecule type" value="Genomic_DNA"/>
</dbReference>
<protein>
    <recommendedName>
        <fullName evidence="3">Nucleotidyltransferase family protein</fullName>
    </recommendedName>
</protein>
<dbReference type="InterPro" id="IPR043519">
    <property type="entry name" value="NT_sf"/>
</dbReference>
<organism evidence="1 2">
    <name type="scientific">Sphingomonas insulae</name>
    <dbReference type="NCBI Taxonomy" id="424800"/>
    <lineage>
        <taxon>Bacteria</taxon>
        <taxon>Pseudomonadati</taxon>
        <taxon>Pseudomonadota</taxon>
        <taxon>Alphaproteobacteria</taxon>
        <taxon>Sphingomonadales</taxon>
        <taxon>Sphingomonadaceae</taxon>
        <taxon>Sphingomonas</taxon>
    </lineage>
</organism>
<dbReference type="Gene3D" id="3.30.460.40">
    <property type="match status" value="1"/>
</dbReference>
<proteinExistence type="predicted"/>
<keyword evidence="2" id="KW-1185">Reference proteome</keyword>
<reference evidence="1 2" key="1">
    <citation type="journal article" date="2019" name="Int. J. Syst. Evol. Microbiol.">
        <title>The Global Catalogue of Microorganisms (GCM) 10K type strain sequencing project: providing services to taxonomists for standard genome sequencing and annotation.</title>
        <authorList>
            <consortium name="The Broad Institute Genomics Platform"/>
            <consortium name="The Broad Institute Genome Sequencing Center for Infectious Disease"/>
            <person name="Wu L."/>
            <person name="Ma J."/>
        </authorList>
    </citation>
    <scope>NUCLEOTIDE SEQUENCE [LARGE SCALE GENOMIC DNA]</scope>
    <source>
        <strain evidence="1 2">JCM 14603</strain>
    </source>
</reference>
<evidence type="ECO:0008006" key="3">
    <source>
        <dbReference type="Google" id="ProtNLM"/>
    </source>
</evidence>
<evidence type="ECO:0000313" key="2">
    <source>
        <dbReference type="Proteomes" id="UP001500238"/>
    </source>
</evidence>
<comment type="caution">
    <text evidence="1">The sequence shown here is derived from an EMBL/GenBank/DDBJ whole genome shotgun (WGS) entry which is preliminary data.</text>
</comment>